<keyword evidence="3" id="KW-1185">Reference proteome</keyword>
<sequence>MKEIQFTEKESQLNIKNGLLESLFENKKTKLESICLKTGKLLEEKNLKDKKLSEKEKECFELPRKLNKLKHNLKESFVKFLEVVKENEIKLEQLKQEKCSLIKQKNDLEKENYLNEKEIIEKNMIIERNEEDMVIIKKYHALILQLQKPDF</sequence>
<dbReference type="Proteomes" id="UP000663879">
    <property type="component" value="Unassembled WGS sequence"/>
</dbReference>
<name>A0A814NMI5_9BILA</name>
<proteinExistence type="predicted"/>
<comment type="caution">
    <text evidence="2">The sequence shown here is derived from an EMBL/GenBank/DDBJ whole genome shotgun (WGS) entry which is preliminary data.</text>
</comment>
<evidence type="ECO:0000313" key="2">
    <source>
        <dbReference type="EMBL" id="CAF1093384.1"/>
    </source>
</evidence>
<evidence type="ECO:0000256" key="1">
    <source>
        <dbReference type="SAM" id="Coils"/>
    </source>
</evidence>
<feature type="coiled-coil region" evidence="1">
    <location>
        <begin position="91"/>
        <end position="130"/>
    </location>
</feature>
<dbReference type="EMBL" id="CAJNOC010007176">
    <property type="protein sequence ID" value="CAF1093384.1"/>
    <property type="molecule type" value="Genomic_DNA"/>
</dbReference>
<accession>A0A814NMI5</accession>
<organism evidence="2 3">
    <name type="scientific">Brachionus calyciflorus</name>
    <dbReference type="NCBI Taxonomy" id="104777"/>
    <lineage>
        <taxon>Eukaryota</taxon>
        <taxon>Metazoa</taxon>
        <taxon>Spiralia</taxon>
        <taxon>Gnathifera</taxon>
        <taxon>Rotifera</taxon>
        <taxon>Eurotatoria</taxon>
        <taxon>Monogononta</taxon>
        <taxon>Pseudotrocha</taxon>
        <taxon>Ploima</taxon>
        <taxon>Brachionidae</taxon>
        <taxon>Brachionus</taxon>
    </lineage>
</organism>
<keyword evidence="1" id="KW-0175">Coiled coil</keyword>
<protein>
    <submittedName>
        <fullName evidence="2">Uncharacterized protein</fullName>
    </submittedName>
</protein>
<reference evidence="2" key="1">
    <citation type="submission" date="2021-02" db="EMBL/GenBank/DDBJ databases">
        <authorList>
            <person name="Nowell W R."/>
        </authorList>
    </citation>
    <scope>NUCLEOTIDE SEQUENCE</scope>
    <source>
        <strain evidence="2">Ploen Becks lab</strain>
    </source>
</reference>
<dbReference type="AlphaFoldDB" id="A0A814NMI5"/>
<evidence type="ECO:0000313" key="3">
    <source>
        <dbReference type="Proteomes" id="UP000663879"/>
    </source>
</evidence>
<gene>
    <name evidence="2" type="ORF">OXX778_LOCUS20784</name>
</gene>